<reference evidence="2 3" key="1">
    <citation type="journal article" date="2015" name="Annu Rev Anim Biosci">
        <title>The Genome 10K Project: a way forward.</title>
        <authorList>
            <person name="Koepfli K.P."/>
            <person name="Paten B."/>
            <person name="O'Brien S.J."/>
            <person name="Koepfli K.P."/>
            <person name="Paten B."/>
            <person name="Antunes A."/>
            <person name="Belov K."/>
            <person name="Bustamante C."/>
            <person name="Castoe T.A."/>
            <person name="Clawson H."/>
            <person name="Crawford A.J."/>
            <person name="Diekhans M."/>
            <person name="Distel D."/>
            <person name="Durbin R."/>
            <person name="Earl D."/>
            <person name="Fujita M.K."/>
            <person name="Gamble T."/>
            <person name="Georges A."/>
            <person name="Gemmell N."/>
            <person name="Gilbert M.T."/>
            <person name="Graves J.M."/>
            <person name="Green R.E."/>
            <person name="Hickey G."/>
            <person name="Jarvis E.D."/>
            <person name="Johnson W."/>
            <person name="Komissarov A."/>
            <person name="Korf I."/>
            <person name="Kuhn R."/>
            <person name="Larkin D.M."/>
            <person name="Lewin H."/>
            <person name="Lopez J.V."/>
            <person name="Ma J."/>
            <person name="Marques-Bonet T."/>
            <person name="Miller W."/>
            <person name="Murphy R."/>
            <person name="Pevzner P."/>
            <person name="Shapiro B."/>
            <person name="Steiner C."/>
            <person name="Tamazian G."/>
            <person name="Venkatesh B."/>
            <person name="Wang J."/>
            <person name="Wayne R."/>
            <person name="Wiley E."/>
            <person name="Yang H."/>
            <person name="Zhang G."/>
            <person name="Haussler D."/>
            <person name="Ryder O."/>
            <person name="O'Brien S.J."/>
        </authorList>
    </citation>
    <scope>NUCLEOTIDE SEQUENCE</scope>
</reference>
<evidence type="ECO:0000256" key="1">
    <source>
        <dbReference type="SAM" id="Phobius"/>
    </source>
</evidence>
<keyword evidence="1" id="KW-0472">Membrane</keyword>
<evidence type="ECO:0000313" key="3">
    <source>
        <dbReference type="Proteomes" id="UP000472240"/>
    </source>
</evidence>
<dbReference type="Proteomes" id="UP000472240">
    <property type="component" value="Chromosome 9"/>
</dbReference>
<reference evidence="2" key="5">
    <citation type="submission" date="2025-09" db="UniProtKB">
        <authorList>
            <consortium name="Ensembl"/>
        </authorList>
    </citation>
    <scope>IDENTIFICATION</scope>
</reference>
<dbReference type="AlphaFoldDB" id="A0A671E178"/>
<evidence type="ECO:0000313" key="2">
    <source>
        <dbReference type="Ensembl" id="ENSRFEP00010007144.1"/>
    </source>
</evidence>
<accession>A0A671E178</accession>
<dbReference type="Ensembl" id="ENSRFET00010007821.1">
    <property type="protein sequence ID" value="ENSRFEP00010007144.1"/>
    <property type="gene ID" value="ENSRFEG00010004831.1"/>
</dbReference>
<reference evidence="2" key="4">
    <citation type="submission" date="2025-08" db="UniProtKB">
        <authorList>
            <consortium name="Ensembl"/>
        </authorList>
    </citation>
    <scope>IDENTIFICATION</scope>
</reference>
<keyword evidence="1" id="KW-1133">Transmembrane helix</keyword>
<reference evidence="2 3" key="2">
    <citation type="journal article" date="2018" name="Annu Rev Anim Biosci">
        <title>Bat Biology, Genomes, and the Bat1K Project: To Generate Chromosome-Level Genomes for All Living Bat Species.</title>
        <authorList>
            <person name="Teeling E.C."/>
            <person name="Vernes S.C."/>
            <person name="Davalos L.M."/>
            <person name="Ray D.A."/>
            <person name="Gilbert M.T.P."/>
            <person name="Myers E."/>
        </authorList>
    </citation>
    <scope>NUCLEOTIDE SEQUENCE</scope>
</reference>
<proteinExistence type="predicted"/>
<dbReference type="GeneTree" id="ENSGT00910000148818"/>
<protein>
    <submittedName>
        <fullName evidence="2">Uncharacterized protein</fullName>
    </submittedName>
</protein>
<keyword evidence="1" id="KW-0812">Transmembrane</keyword>
<name>A0A671E178_RHIFE</name>
<dbReference type="InParanoid" id="A0A671E178"/>
<organism evidence="2 3">
    <name type="scientific">Rhinolophus ferrumequinum</name>
    <name type="common">Greater horseshoe bat</name>
    <dbReference type="NCBI Taxonomy" id="59479"/>
    <lineage>
        <taxon>Eukaryota</taxon>
        <taxon>Metazoa</taxon>
        <taxon>Chordata</taxon>
        <taxon>Craniata</taxon>
        <taxon>Vertebrata</taxon>
        <taxon>Euteleostomi</taxon>
        <taxon>Mammalia</taxon>
        <taxon>Eutheria</taxon>
        <taxon>Laurasiatheria</taxon>
        <taxon>Chiroptera</taxon>
        <taxon>Yinpterochiroptera</taxon>
        <taxon>Rhinolophoidea</taxon>
        <taxon>Rhinolophidae</taxon>
        <taxon>Rhinolophinae</taxon>
        <taxon>Rhinolophus</taxon>
    </lineage>
</organism>
<dbReference type="OMA" id="FAHICNF"/>
<feature type="transmembrane region" description="Helical" evidence="1">
    <location>
        <begin position="24"/>
        <end position="41"/>
    </location>
</feature>
<sequence length="71" mass="8675">VKIRRTAGILKIALKKRRRMTKQYYKWTTIFAHICKFLLFWKCIINQKQFTLFLRGVNGWASYDKKRCFAK</sequence>
<keyword evidence="3" id="KW-1185">Reference proteome</keyword>
<reference evidence="3" key="3">
    <citation type="submission" date="2018-12" db="EMBL/GenBank/DDBJ databases">
        <title>G10K-VGP greater horseshoe bat female genome, primary haplotype.</title>
        <authorList>
            <person name="Teeling E."/>
            <person name="Myers G."/>
            <person name="Vernes S."/>
            <person name="Pippel M."/>
            <person name="Winkler S."/>
            <person name="Fedrigo O."/>
            <person name="Rhie A."/>
            <person name="Koren S."/>
            <person name="Phillippy A."/>
            <person name="Lewin H."/>
            <person name="Damas J."/>
            <person name="Howe K."/>
            <person name="Mountcastle J."/>
            <person name="Jarvis E.D."/>
        </authorList>
    </citation>
    <scope>NUCLEOTIDE SEQUENCE [LARGE SCALE GENOMIC DNA]</scope>
</reference>